<evidence type="ECO:0000313" key="4">
    <source>
        <dbReference type="Proteomes" id="UP000017840"/>
    </source>
</evidence>
<dbReference type="Proteomes" id="UP000017840">
    <property type="component" value="Unassembled WGS sequence"/>
</dbReference>
<evidence type="ECO:0000256" key="1">
    <source>
        <dbReference type="SAM" id="Coils"/>
    </source>
</evidence>
<feature type="region of interest" description="Disordered" evidence="2">
    <location>
        <begin position="1049"/>
        <end position="1072"/>
    </location>
</feature>
<dbReference type="PROSITE" id="PS00227">
    <property type="entry name" value="TUBULIN"/>
    <property type="match status" value="1"/>
</dbReference>
<feature type="coiled-coil region" evidence="1">
    <location>
        <begin position="491"/>
        <end position="629"/>
    </location>
</feature>
<dbReference type="GO" id="GO:0005874">
    <property type="term" value="C:microtubule"/>
    <property type="evidence" value="ECO:0007669"/>
    <property type="project" value="InterPro"/>
</dbReference>
<dbReference type="GO" id="GO:0007017">
    <property type="term" value="P:microtubule-based process"/>
    <property type="evidence" value="ECO:0007669"/>
    <property type="project" value="InterPro"/>
</dbReference>
<dbReference type="Gene3D" id="3.40.50.1440">
    <property type="entry name" value="Tubulin/FtsZ, GTPase domain"/>
    <property type="match status" value="1"/>
</dbReference>
<dbReference type="PATRIC" id="fig|1324957.4.peg.3457"/>
<dbReference type="Pfam" id="PF13809">
    <property type="entry name" value="Tubulin_2"/>
    <property type="match status" value="1"/>
</dbReference>
<keyword evidence="1" id="KW-0175">Coiled coil</keyword>
<gene>
    <name evidence="3" type="ORF">K933_17032</name>
</gene>
<dbReference type="InterPro" id="IPR036525">
    <property type="entry name" value="Tubulin/FtsZ_GTPase_sf"/>
</dbReference>
<sequence length="1072" mass="120818">MNLPDQIFTIGGAGKDIGIELLESEWLLRDILKPRPEPESITVTIIDTSSEEKNSDLERIRQIRSKRDKLKAELRDTSQGRVGDVDIRYKLVTENIMLNSRIDLTGDDVVPRITSGNGMRRGDWWLEDSHIEENLNFAKGAVRKRGLGKAMFYKAYAEDDELATMIDIPSKGEVAVIAGLGGGTGSGVFGDVAHELAEKMPTADITLFGVLPNHTEGLRENANAFAALSELERLSLEGEEIFKDRIVMPIDPTGFDGKRGNRVESDQLLEEFDEAAVYLIAAYYNNQGMEDVFEGSPQFAPFTIGIPQVLRYNVEAIQQARADFQEILDQKSKALEAESDIYEEVELFLERHYDLNETGLRGEEETDVQDRLAVIESLLTYDLFDELDYESVEIFREVLNDAKSETEDVEDQIEIISGSLRAGVATPRGDTNYADNVDAHLAEILKQDLASLARRKQLLDWKSAIGNNRIRRTVEHLVGAEEGGTSAGGTIRRLEADLEDAEERRERTSEELQSTTHELEQLRDEQAEQIESEVTRWHHDIEAELEQLQAIDVARVEQQLAQLETALSGFMGEVTNAESKEEVSNISSSEITDHLDEIERMVERFGLRIDEEKQDINRSLSELKNAREAFLTLNQEESTIERITPWKSTTEETRQDANKTYRMASNRLDDAGVFTVGPPSDTFTAELEFSVAPIVRDVDEQRQELQQAIVGGLREKLDDSPSEQNLDDLRRELTSSEIDVEACSAIVRQMFERELEGTDDLESRRVTLQERLETVDEEIDLYEATIDLFEAVSNRRRTLEEYETSFHKQLDEFGDETGGSVASGSDDYVFVKSIQPEQVFQATGSETLAETGLLTGAGERHRVRDALEELANNTLDRKYTGLQRRKLSQNGRRYEGMRVRVAVMSQAIDQIKGDDINLKSTYREAFDLEGSPTRQRYSAWNPELGNDWDIGLGVFIDGVFLDNIRKVVQADGYAAGYAEWANAQDVDIRIHHSLWLDKGRYVYRNGTLNVEAAENVEFFLQDESSVVNQLLEEYSDTVVFGVDAVDESADPAADKRGDRTAEPAAETEEEGK</sequence>
<name>V4H9W1_9EURY</name>
<comment type="caution">
    <text evidence="3">The sequence shown here is derived from an EMBL/GenBank/DDBJ whole genome shotgun (WGS) entry which is preliminary data.</text>
</comment>
<feature type="compositionally biased region" description="Basic and acidic residues" evidence="2">
    <location>
        <begin position="1052"/>
        <end position="1061"/>
    </location>
</feature>
<dbReference type="RefSeq" id="WP_023395973.1">
    <property type="nucleotide sequence ID" value="NZ_ASGZ01000070.1"/>
</dbReference>
<organism evidence="3 4">
    <name type="scientific">Candidatus Halobonum tyrrellensis G22</name>
    <dbReference type="NCBI Taxonomy" id="1324957"/>
    <lineage>
        <taxon>Archaea</taxon>
        <taxon>Methanobacteriati</taxon>
        <taxon>Methanobacteriota</taxon>
        <taxon>Stenosarchaea group</taxon>
        <taxon>Halobacteria</taxon>
        <taxon>Halobacteriales</taxon>
        <taxon>Haloferacaceae</taxon>
        <taxon>Candidatus Halobonum</taxon>
    </lineage>
</organism>
<dbReference type="InterPro" id="IPR025904">
    <property type="entry name" value="Tubulin-like"/>
</dbReference>
<keyword evidence="4" id="KW-1185">Reference proteome</keyword>
<evidence type="ECO:0000313" key="3">
    <source>
        <dbReference type="EMBL" id="ESP86808.1"/>
    </source>
</evidence>
<dbReference type="eggNOG" id="arCOG05232">
    <property type="taxonomic scope" value="Archaea"/>
</dbReference>
<evidence type="ECO:0008006" key="5">
    <source>
        <dbReference type="Google" id="ProtNLM"/>
    </source>
</evidence>
<dbReference type="SUPFAM" id="SSF52490">
    <property type="entry name" value="Tubulin nucleotide-binding domain-like"/>
    <property type="match status" value="1"/>
</dbReference>
<feature type="coiled-coil region" evidence="1">
    <location>
        <begin position="53"/>
        <end position="80"/>
    </location>
</feature>
<feature type="coiled-coil region" evidence="1">
    <location>
        <begin position="758"/>
        <end position="785"/>
    </location>
</feature>
<dbReference type="EMBL" id="ASGZ01000070">
    <property type="protein sequence ID" value="ESP86808.1"/>
    <property type="molecule type" value="Genomic_DNA"/>
</dbReference>
<dbReference type="AlphaFoldDB" id="V4H9W1"/>
<dbReference type="InterPro" id="IPR017975">
    <property type="entry name" value="Tubulin_CS"/>
</dbReference>
<dbReference type="GO" id="GO:0005525">
    <property type="term" value="F:GTP binding"/>
    <property type="evidence" value="ECO:0007669"/>
    <property type="project" value="InterPro"/>
</dbReference>
<dbReference type="OrthoDB" id="134470at2157"/>
<proteinExistence type="predicted"/>
<evidence type="ECO:0000256" key="2">
    <source>
        <dbReference type="SAM" id="MobiDB-lite"/>
    </source>
</evidence>
<reference evidence="3 4" key="1">
    <citation type="journal article" date="2013" name="Genome Announc.">
        <title>Draft Genome Sequence of 'Candidatus Halobonum tyrrellensis' Strain G22, Isolated from the Hypersaline Waters of Lake Tyrrell, Australia.</title>
        <authorList>
            <person name="Ugalde J.A."/>
            <person name="Narasingarao P."/>
            <person name="Kuo S."/>
            <person name="Podell S."/>
            <person name="Allen E.E."/>
        </authorList>
    </citation>
    <scope>NUCLEOTIDE SEQUENCE [LARGE SCALE GENOMIC DNA]</scope>
    <source>
        <strain evidence="3 4">G22</strain>
    </source>
</reference>
<protein>
    <recommendedName>
        <fullName evidence="5">Tubulin like</fullName>
    </recommendedName>
</protein>
<accession>V4H9W1</accession>